<reference evidence="7" key="2">
    <citation type="submission" date="2025-08" db="UniProtKB">
        <authorList>
            <consortium name="RefSeq"/>
        </authorList>
    </citation>
    <scope>IDENTIFICATION</scope>
    <source>
        <tissue evidence="7">Leaves</tissue>
    </source>
</reference>
<evidence type="ECO:0000313" key="6">
    <source>
        <dbReference type="Proteomes" id="UP001652660"/>
    </source>
</evidence>
<dbReference type="Proteomes" id="UP001652660">
    <property type="component" value="Chromosome 6e"/>
</dbReference>
<protein>
    <submittedName>
        <fullName evidence="7">Uncharacterized protein</fullName>
    </submittedName>
</protein>
<dbReference type="Gene3D" id="2.40.330.10">
    <property type="entry name" value="DNA-binding pseudobarrel domain"/>
    <property type="match status" value="2"/>
</dbReference>
<dbReference type="GeneID" id="113694488"/>
<evidence type="ECO:0000256" key="4">
    <source>
        <dbReference type="ARBA" id="ARBA00023163"/>
    </source>
</evidence>
<evidence type="ECO:0000256" key="2">
    <source>
        <dbReference type="ARBA" id="ARBA00023015"/>
    </source>
</evidence>
<keyword evidence="5" id="KW-0539">Nucleus</keyword>
<dbReference type="RefSeq" id="XP_027069105.2">
    <property type="nucleotide sequence ID" value="XM_027213304.2"/>
</dbReference>
<evidence type="ECO:0000256" key="3">
    <source>
        <dbReference type="ARBA" id="ARBA00023125"/>
    </source>
</evidence>
<dbReference type="OrthoDB" id="676203at2759"/>
<dbReference type="PANTHER" id="PTHR31920">
    <property type="entry name" value="B3 DOMAIN-CONTAINING"/>
    <property type="match status" value="1"/>
</dbReference>
<reference evidence="6" key="1">
    <citation type="journal article" date="2025" name="Foods">
        <title>Unveiling the Microbial Signatures of Arabica Coffee Cherries: Insights into Ripeness Specific Diversity, Functional Traits, and Implications for Quality and Safety.</title>
        <authorList>
            <consortium name="RefSeq"/>
            <person name="Tenea G.N."/>
            <person name="Cifuentes V."/>
            <person name="Reyes P."/>
            <person name="Cevallos-Vallejos M."/>
        </authorList>
    </citation>
    <scope>NUCLEOTIDE SEQUENCE [LARGE SCALE GENOMIC DNA]</scope>
</reference>
<dbReference type="SUPFAM" id="SSF101936">
    <property type="entry name" value="DNA-binding pseudobarrel domain"/>
    <property type="match status" value="2"/>
</dbReference>
<gene>
    <name evidence="7" type="primary">LOC113694488</name>
</gene>
<keyword evidence="6" id="KW-1185">Reference proteome</keyword>
<evidence type="ECO:0000256" key="1">
    <source>
        <dbReference type="ARBA" id="ARBA00004123"/>
    </source>
</evidence>
<accession>A0A6P6STJ0</accession>
<keyword evidence="4" id="KW-0804">Transcription</keyword>
<keyword evidence="3" id="KW-0238">DNA-binding</keyword>
<dbReference type="InterPro" id="IPR015300">
    <property type="entry name" value="DNA-bd_pseudobarrel_sf"/>
</dbReference>
<comment type="subcellular location">
    <subcellularLocation>
        <location evidence="1">Nucleus</location>
    </subcellularLocation>
</comment>
<sequence>MAETILTSPGNFQLTNSCLSACCFLLKCIHRGQVLPTQFESLLHQHHCNRIILRFGLRQWPIIVTDHRFAQGWDVFCEHNIVKRHDTLLLQHSRNLIFDVIHFCELQKQVLLPWTVPLPDLLHMNAIASRDDIHMAAGQQQVASSLRPNFCQDLSDSVCFYQIFNSATPNSLKIPRFIDHFINGIKTPMLLINTGHRSAQIGVKHKRLHQNWRDFVLQHQLQHNETLVFVLESENIFTVLIFDDTGVEKIFPWYHTFNVYSDA</sequence>
<evidence type="ECO:0000256" key="5">
    <source>
        <dbReference type="ARBA" id="ARBA00023242"/>
    </source>
</evidence>
<dbReference type="PANTHER" id="PTHR31920:SF132">
    <property type="entry name" value="TF-B3 DOMAIN-CONTAINING PROTEIN"/>
    <property type="match status" value="1"/>
</dbReference>
<dbReference type="InterPro" id="IPR050655">
    <property type="entry name" value="Plant_B3_domain"/>
</dbReference>
<organism evidence="6 7">
    <name type="scientific">Coffea arabica</name>
    <name type="common">Arabian coffee</name>
    <dbReference type="NCBI Taxonomy" id="13443"/>
    <lineage>
        <taxon>Eukaryota</taxon>
        <taxon>Viridiplantae</taxon>
        <taxon>Streptophyta</taxon>
        <taxon>Embryophyta</taxon>
        <taxon>Tracheophyta</taxon>
        <taxon>Spermatophyta</taxon>
        <taxon>Magnoliopsida</taxon>
        <taxon>eudicotyledons</taxon>
        <taxon>Gunneridae</taxon>
        <taxon>Pentapetalae</taxon>
        <taxon>asterids</taxon>
        <taxon>lamiids</taxon>
        <taxon>Gentianales</taxon>
        <taxon>Rubiaceae</taxon>
        <taxon>Ixoroideae</taxon>
        <taxon>Gardenieae complex</taxon>
        <taxon>Bertiereae - Coffeeae clade</taxon>
        <taxon>Coffeeae</taxon>
        <taxon>Coffea</taxon>
    </lineage>
</organism>
<evidence type="ECO:0000313" key="7">
    <source>
        <dbReference type="RefSeq" id="XP_027069105.2"/>
    </source>
</evidence>
<proteinExistence type="predicted"/>
<name>A0A6P6STJ0_COFAR</name>
<keyword evidence="2" id="KW-0805">Transcription regulation</keyword>